<dbReference type="Pfam" id="PF23106">
    <property type="entry name" value="EGF_Teneurin"/>
    <property type="match status" value="1"/>
</dbReference>
<dbReference type="EMBL" id="JNBR01000124">
    <property type="protein sequence ID" value="OQR96950.1"/>
    <property type="molecule type" value="Genomic_DNA"/>
</dbReference>
<dbReference type="OrthoDB" id="442731at2759"/>
<evidence type="ECO:0000256" key="1">
    <source>
        <dbReference type="ARBA" id="ARBA00022536"/>
    </source>
</evidence>
<dbReference type="InterPro" id="IPR000742">
    <property type="entry name" value="EGF"/>
</dbReference>
<dbReference type="PANTHER" id="PTHR11219:SF69">
    <property type="entry name" value="TENEURIN-A"/>
    <property type="match status" value="1"/>
</dbReference>
<comment type="caution">
    <text evidence="4">Lacks conserved residue(s) required for the propagation of feature annotation.</text>
</comment>
<dbReference type="PROSITE" id="PS01186">
    <property type="entry name" value="EGF_2"/>
    <property type="match status" value="3"/>
</dbReference>
<dbReference type="PROSITE" id="PS50026">
    <property type="entry name" value="EGF_3"/>
    <property type="match status" value="1"/>
</dbReference>
<keyword evidence="7" id="KW-1185">Reference proteome</keyword>
<dbReference type="PROSITE" id="PS00022">
    <property type="entry name" value="EGF_1"/>
    <property type="match status" value="3"/>
</dbReference>
<dbReference type="AlphaFoldDB" id="A0A1V9ZGI6"/>
<keyword evidence="2" id="KW-0677">Repeat</keyword>
<evidence type="ECO:0000256" key="3">
    <source>
        <dbReference type="ARBA" id="ARBA00023157"/>
    </source>
</evidence>
<dbReference type="Proteomes" id="UP000243579">
    <property type="component" value="Unassembled WGS sequence"/>
</dbReference>
<reference evidence="6 7" key="1">
    <citation type="journal article" date="2014" name="Genome Biol. Evol.">
        <title>The secreted proteins of Achlya hypogyna and Thraustotheca clavata identify the ancestral oomycete secretome and reveal gene acquisitions by horizontal gene transfer.</title>
        <authorList>
            <person name="Misner I."/>
            <person name="Blouin N."/>
            <person name="Leonard G."/>
            <person name="Richards T.A."/>
            <person name="Lane C.E."/>
        </authorList>
    </citation>
    <scope>NUCLEOTIDE SEQUENCE [LARGE SCALE GENOMIC DNA]</scope>
    <source>
        <strain evidence="6 7">ATCC 48635</strain>
    </source>
</reference>
<evidence type="ECO:0000313" key="6">
    <source>
        <dbReference type="EMBL" id="OQR96950.1"/>
    </source>
</evidence>
<feature type="domain" description="EGF-like" evidence="5">
    <location>
        <begin position="366"/>
        <end position="401"/>
    </location>
</feature>
<proteinExistence type="predicted"/>
<keyword evidence="1 4" id="KW-0245">EGF-like domain</keyword>
<dbReference type="Gene3D" id="2.10.25.10">
    <property type="entry name" value="Laminin"/>
    <property type="match status" value="3"/>
</dbReference>
<name>A0A1V9ZGI6_ACHHY</name>
<evidence type="ECO:0000256" key="2">
    <source>
        <dbReference type="ARBA" id="ARBA00022737"/>
    </source>
</evidence>
<keyword evidence="3 4" id="KW-1015">Disulfide bond</keyword>
<evidence type="ECO:0000259" key="5">
    <source>
        <dbReference type="PROSITE" id="PS50026"/>
    </source>
</evidence>
<comment type="caution">
    <text evidence="6">The sequence shown here is derived from an EMBL/GenBank/DDBJ whole genome shotgun (WGS) entry which is preliminary data.</text>
</comment>
<organism evidence="6 7">
    <name type="scientific">Achlya hypogyna</name>
    <name type="common">Oomycete</name>
    <name type="synonym">Protoachlya hypogyna</name>
    <dbReference type="NCBI Taxonomy" id="1202772"/>
    <lineage>
        <taxon>Eukaryota</taxon>
        <taxon>Sar</taxon>
        <taxon>Stramenopiles</taxon>
        <taxon>Oomycota</taxon>
        <taxon>Saprolegniomycetes</taxon>
        <taxon>Saprolegniales</taxon>
        <taxon>Achlyaceae</taxon>
        <taxon>Achlya</taxon>
    </lineage>
</organism>
<dbReference type="STRING" id="1202772.A0A1V9ZGI6"/>
<evidence type="ECO:0000313" key="7">
    <source>
        <dbReference type="Proteomes" id="UP000243579"/>
    </source>
</evidence>
<dbReference type="InterPro" id="IPR051216">
    <property type="entry name" value="Teneurin"/>
</dbReference>
<evidence type="ECO:0000256" key="4">
    <source>
        <dbReference type="PROSITE-ProRule" id="PRU00076"/>
    </source>
</evidence>
<dbReference type="Pfam" id="PF07974">
    <property type="entry name" value="EGF_2"/>
    <property type="match status" value="2"/>
</dbReference>
<dbReference type="InterPro" id="IPR013111">
    <property type="entry name" value="EGF_extracell"/>
</dbReference>
<dbReference type="PRINTS" id="PR00011">
    <property type="entry name" value="EGFLAMININ"/>
</dbReference>
<dbReference type="PANTHER" id="PTHR11219">
    <property type="entry name" value="TENEURIN AND N-ACETYLGLUCOSAMINE-1-PHOSPHODIESTER ALPHA-N-ACETYLGLUCOSAMINIDASE"/>
    <property type="match status" value="1"/>
</dbReference>
<protein>
    <submittedName>
        <fullName evidence="6">Tenascin-like protein</fullName>
    </submittedName>
</protein>
<sequence>MKCAGSKYGGFVRTLEFESMTVKIAVGLASIGLVYAACAGYNGRNCNGHGACGQYNRCACDAGWMGVDCALRTCPVGKPWTAVASATDTARMSLVECSNMGTCDRASGLCVCRDGFVGAACQKMACPNDCSGHGTCYSMGDAAALNGATYALWDAGSVHGCVCDNGYTGYDCSQRSCLRGHDPQVAGRVNEVQAVSCKCTTCLGTFMLSWGVRSSVPIAATATAAELQTALSAITSGVSVVFDASATAVCSTAGTSAFVTFLHDFGPLPALQVAGAAATLTVSVQAGGTAALYGNQGPTVTTTKQSLECSGRGQCDYTTGQCRCALFYTSSDGQGNLGSRPDCGYRNSTLAPALPSCPAGIYEADFLATHSTAVCSGHGRCSNAPNYQCQCDKGWRGSDCSLRFCPLGKGWFDVSTSTYAARSTVVECSNAGLCNGRTGTCMCNSVFQGIACEQMTCAAACTVRGTCRSMRQISSMTSGGAVVYGSDANAAATWDADRVFGCMCNTVRYIWGQVPTYDGYDCSACTCATNPCPSGDDPWTTGQAAEVQTISCSASGGTLTLSFRGYSTAAIAYNAAPASVQSALQALPSIGRVAVVIPTGALCGATTAALTTITFLTNAGALPLLVPDSSRLTSTATVQLSVAQTTQGTTDNVLCSGRGNCASSKVRIDTTTGRCMCAKNFVHSDGQGNLGTNADCGAIDQFMSHGRL</sequence>
<dbReference type="SMART" id="SM00181">
    <property type="entry name" value="EGF"/>
    <property type="match status" value="5"/>
</dbReference>
<accession>A0A1V9ZGI6</accession>
<gene>
    <name evidence="6" type="ORF">ACHHYP_12869</name>
</gene>
<feature type="disulfide bond" evidence="4">
    <location>
        <begin position="391"/>
        <end position="400"/>
    </location>
</feature>